<dbReference type="Pfam" id="PF02580">
    <property type="entry name" value="Tyr_Deacylase"/>
    <property type="match status" value="1"/>
</dbReference>
<comment type="subunit">
    <text evidence="2">Homodimer.</text>
</comment>
<dbReference type="Proteomes" id="UP000761423">
    <property type="component" value="Unassembled WGS sequence"/>
</dbReference>
<dbReference type="EC" id="3.1.1.96" evidence="2"/>
<organism evidence="3 4">
    <name type="scientific">Flavobacterium celericrescens</name>
    <dbReference type="NCBI Taxonomy" id="2709780"/>
    <lineage>
        <taxon>Bacteria</taxon>
        <taxon>Pseudomonadati</taxon>
        <taxon>Bacteroidota</taxon>
        <taxon>Flavobacteriia</taxon>
        <taxon>Flavobacteriales</taxon>
        <taxon>Flavobacteriaceae</taxon>
        <taxon>Flavobacterium</taxon>
    </lineage>
</organism>
<dbReference type="InterPro" id="IPR023509">
    <property type="entry name" value="DTD-like_sf"/>
</dbReference>
<keyword evidence="4" id="KW-1185">Reference proteome</keyword>
<comment type="function">
    <text evidence="2">An aminoacyl-tRNA editing enzyme that deacylates mischarged D-aminoacyl-tRNAs. Also deacylates mischarged glycyl-tRNA(Ala), protecting cells against glycine mischarging by AlaRS. Acts via tRNA-based rather than protein-based catalysis; rejects L-amino acids rather than detecting D-amino acids in the active site. By recycling D-aminoacyl-tRNA to D-amino acids and free tRNA molecules, this enzyme counteracts the toxicity associated with the formation of D-aminoacyl-tRNA entities in vivo and helps enforce protein L-homochirality.</text>
</comment>
<sequence>MKTVIQRVSESSVIINNEIVAQIQKGLLVLVGIEDADNQEDIVWLASKIANLRIFADENDVMNLSLKDIDGDMVVVSQFTLHALTKKGNRPSYIKASKPEIAIPLYESFVKQMEIELGKKVQTGQFGADMKVSLINDGPVTIIIDTKNKE</sequence>
<dbReference type="Gene3D" id="3.50.80.10">
    <property type="entry name" value="D-tyrosyl-tRNA(Tyr) deacylase"/>
    <property type="match status" value="1"/>
</dbReference>
<keyword evidence="2" id="KW-0694">RNA-binding</keyword>
<dbReference type="EMBL" id="JAAJBV010000010">
    <property type="protein sequence ID" value="NHM05367.1"/>
    <property type="molecule type" value="Genomic_DNA"/>
</dbReference>
<name>A0ABX0IIC2_9FLAO</name>
<evidence type="ECO:0000313" key="3">
    <source>
        <dbReference type="EMBL" id="NHM05367.1"/>
    </source>
</evidence>
<dbReference type="PANTHER" id="PTHR10472">
    <property type="entry name" value="D-TYROSYL-TRNA TYR DEACYLASE"/>
    <property type="match status" value="1"/>
</dbReference>
<proteinExistence type="inferred from homology"/>
<keyword evidence="2" id="KW-0820">tRNA-binding</keyword>
<keyword evidence="2" id="KW-0963">Cytoplasm</keyword>
<keyword evidence="2 3" id="KW-0378">Hydrolase</keyword>
<comment type="subcellular location">
    <subcellularLocation>
        <location evidence="2">Cytoplasm</location>
    </subcellularLocation>
</comment>
<dbReference type="SUPFAM" id="SSF69500">
    <property type="entry name" value="DTD-like"/>
    <property type="match status" value="1"/>
</dbReference>
<dbReference type="NCBIfam" id="TIGR00256">
    <property type="entry name" value="D-aminoacyl-tRNA deacylase"/>
    <property type="match status" value="1"/>
</dbReference>
<dbReference type="CDD" id="cd00563">
    <property type="entry name" value="Dtyr_deacylase"/>
    <property type="match status" value="1"/>
</dbReference>
<protein>
    <recommendedName>
        <fullName evidence="2">D-aminoacyl-tRNA deacylase</fullName>
        <shortName evidence="2">DTD</shortName>
        <ecNumber evidence="2">3.1.1.96</ecNumber>
    </recommendedName>
    <alternativeName>
        <fullName evidence="2">Gly-tRNA(Ala) deacylase</fullName>
        <ecNumber evidence="2">3.1.1.-</ecNumber>
    </alternativeName>
</protein>
<dbReference type="PANTHER" id="PTHR10472:SF5">
    <property type="entry name" value="D-AMINOACYL-TRNA DEACYLASE 1"/>
    <property type="match status" value="1"/>
</dbReference>
<comment type="domain">
    <text evidence="2">A Gly-cisPro motif from one monomer fits into the active site of the other monomer to allow specific chiral rejection of L-amino acids.</text>
</comment>
<comment type="caution">
    <text evidence="3">The sequence shown here is derived from an EMBL/GenBank/DDBJ whole genome shotgun (WGS) entry which is preliminary data.</text>
</comment>
<evidence type="ECO:0000256" key="2">
    <source>
        <dbReference type="HAMAP-Rule" id="MF_00518"/>
    </source>
</evidence>
<reference evidence="3 4" key="1">
    <citation type="submission" date="2020-02" db="EMBL/GenBank/DDBJ databases">
        <authorList>
            <person name="Chen W.-M."/>
        </authorList>
    </citation>
    <scope>NUCLEOTIDE SEQUENCE [LARGE SCALE GENOMIC DNA]</scope>
    <source>
        <strain evidence="3 4">TWA-26</strain>
    </source>
</reference>
<evidence type="ECO:0000256" key="1">
    <source>
        <dbReference type="ARBA" id="ARBA00009673"/>
    </source>
</evidence>
<accession>A0ABX0IIC2</accession>
<dbReference type="InterPro" id="IPR003732">
    <property type="entry name" value="Daa-tRNA_deacyls_DTD"/>
</dbReference>
<dbReference type="HAMAP" id="MF_00518">
    <property type="entry name" value="Deacylase_Dtd"/>
    <property type="match status" value="1"/>
</dbReference>
<comment type="catalytic activity">
    <reaction evidence="2">
        <text>a D-aminoacyl-tRNA + H2O = a tRNA + a D-alpha-amino acid + H(+)</text>
        <dbReference type="Rhea" id="RHEA:13953"/>
        <dbReference type="Rhea" id="RHEA-COMP:10123"/>
        <dbReference type="Rhea" id="RHEA-COMP:10124"/>
        <dbReference type="ChEBI" id="CHEBI:15377"/>
        <dbReference type="ChEBI" id="CHEBI:15378"/>
        <dbReference type="ChEBI" id="CHEBI:59871"/>
        <dbReference type="ChEBI" id="CHEBI:78442"/>
        <dbReference type="ChEBI" id="CHEBI:79333"/>
        <dbReference type="EC" id="3.1.1.96"/>
    </reaction>
</comment>
<gene>
    <name evidence="2" type="primary">dtd</name>
    <name evidence="3" type="ORF">G4L40_11685</name>
</gene>
<comment type="catalytic activity">
    <reaction evidence="2">
        <text>glycyl-tRNA(Ala) + H2O = tRNA(Ala) + glycine + H(+)</text>
        <dbReference type="Rhea" id="RHEA:53744"/>
        <dbReference type="Rhea" id="RHEA-COMP:9657"/>
        <dbReference type="Rhea" id="RHEA-COMP:13640"/>
        <dbReference type="ChEBI" id="CHEBI:15377"/>
        <dbReference type="ChEBI" id="CHEBI:15378"/>
        <dbReference type="ChEBI" id="CHEBI:57305"/>
        <dbReference type="ChEBI" id="CHEBI:78442"/>
        <dbReference type="ChEBI" id="CHEBI:78522"/>
    </reaction>
</comment>
<feature type="short sequence motif" description="Gly-cisPro motif, important for rejection of L-amino acids" evidence="2">
    <location>
        <begin position="138"/>
        <end position="139"/>
    </location>
</feature>
<comment type="similarity">
    <text evidence="1 2">Belongs to the DTD family.</text>
</comment>
<dbReference type="GO" id="GO:0051499">
    <property type="term" value="F:D-aminoacyl-tRNA deacylase activity"/>
    <property type="evidence" value="ECO:0007669"/>
    <property type="project" value="UniProtKB-EC"/>
</dbReference>
<evidence type="ECO:0000313" key="4">
    <source>
        <dbReference type="Proteomes" id="UP000761423"/>
    </source>
</evidence>
<dbReference type="RefSeq" id="WP_166237387.1">
    <property type="nucleotide sequence ID" value="NZ_JAAJBV010000010.1"/>
</dbReference>
<dbReference type="EC" id="3.1.1.-" evidence="2"/>